<reference evidence="3" key="1">
    <citation type="journal article" date="2023" name="Insect Mol. Biol.">
        <title>Genome sequencing provides insights into the evolution of gene families encoding plant cell wall-degrading enzymes in longhorned beetles.</title>
        <authorList>
            <person name="Shin N.R."/>
            <person name="Okamura Y."/>
            <person name="Kirsch R."/>
            <person name="Pauchet Y."/>
        </authorList>
    </citation>
    <scope>NUCLEOTIDE SEQUENCE</scope>
    <source>
        <strain evidence="3">AMC_N1</strain>
    </source>
</reference>
<dbReference type="Gene3D" id="2.40.70.10">
    <property type="entry name" value="Acid Proteases"/>
    <property type="match status" value="1"/>
</dbReference>
<name>A0AAV8YER4_9CUCU</name>
<dbReference type="SUPFAM" id="SSF53098">
    <property type="entry name" value="Ribonuclease H-like"/>
    <property type="match status" value="1"/>
</dbReference>
<dbReference type="AlphaFoldDB" id="A0AAV8YER4"/>
<protein>
    <recommendedName>
        <fullName evidence="2">Integrase catalytic domain-containing protein</fullName>
    </recommendedName>
</protein>
<dbReference type="Proteomes" id="UP001162162">
    <property type="component" value="Unassembled WGS sequence"/>
</dbReference>
<evidence type="ECO:0000313" key="3">
    <source>
        <dbReference type="EMBL" id="KAJ8949406.1"/>
    </source>
</evidence>
<keyword evidence="4" id="KW-1185">Reference proteome</keyword>
<dbReference type="SUPFAM" id="SSF50630">
    <property type="entry name" value="Acid proteases"/>
    <property type="match status" value="1"/>
</dbReference>
<dbReference type="InterPro" id="IPR050951">
    <property type="entry name" value="Retrovirus_Pol_polyprotein"/>
</dbReference>
<dbReference type="InterPro" id="IPR001584">
    <property type="entry name" value="Integrase_cat-core"/>
</dbReference>
<sequence>MVGPHRIWALIDTGASRSFLNNKYLASPEEDADGGQVLLANGSYAATGGPYRLGLNICGYMTEANVCTMEGLSEDLILGQEWLAAQNATIDYPSRCLYFGHRPRAAVYWDPEVADRIFAIPVTLSPEEVADELRPRYERLLNEFPDLFIERLKQPTTTLVQHPRGRRAAAATAVGEVPAPTDDAAPEAVHAASSPPRRRRRGSRMLPNCFTRPSTGALNLLEDPDEPPLSLYEEVRRTQAASPEYQATRERWHRLQTGEEARRLHGGRRPGMVYEERGSRARGTPRTVAEGYPRVPRLATGRSPGKRRDTAGGPPAILLARQIRTHVRHCIICASTKRGGALQAHAPLRPRPPTRPWQALSVDVMGPFTESRTGHNRFLIVATDMFSKWVEARAVPRATGRVVRDFVNSVCLRWGYPETVISDNGPQFKCRTWNNKPSRASCP</sequence>
<evidence type="ECO:0000259" key="2">
    <source>
        <dbReference type="PROSITE" id="PS50994"/>
    </source>
</evidence>
<organism evidence="3 4">
    <name type="scientific">Aromia moschata</name>
    <dbReference type="NCBI Taxonomy" id="1265417"/>
    <lineage>
        <taxon>Eukaryota</taxon>
        <taxon>Metazoa</taxon>
        <taxon>Ecdysozoa</taxon>
        <taxon>Arthropoda</taxon>
        <taxon>Hexapoda</taxon>
        <taxon>Insecta</taxon>
        <taxon>Pterygota</taxon>
        <taxon>Neoptera</taxon>
        <taxon>Endopterygota</taxon>
        <taxon>Coleoptera</taxon>
        <taxon>Polyphaga</taxon>
        <taxon>Cucujiformia</taxon>
        <taxon>Chrysomeloidea</taxon>
        <taxon>Cerambycidae</taxon>
        <taxon>Cerambycinae</taxon>
        <taxon>Callichromatini</taxon>
        <taxon>Aromia</taxon>
    </lineage>
</organism>
<dbReference type="Gene3D" id="3.30.420.10">
    <property type="entry name" value="Ribonuclease H-like superfamily/Ribonuclease H"/>
    <property type="match status" value="1"/>
</dbReference>
<feature type="region of interest" description="Disordered" evidence="1">
    <location>
        <begin position="177"/>
        <end position="226"/>
    </location>
</feature>
<evidence type="ECO:0000256" key="1">
    <source>
        <dbReference type="SAM" id="MobiDB-lite"/>
    </source>
</evidence>
<dbReference type="InterPro" id="IPR021109">
    <property type="entry name" value="Peptidase_aspartic_dom_sf"/>
</dbReference>
<dbReference type="EMBL" id="JAPWTK010000118">
    <property type="protein sequence ID" value="KAJ8949406.1"/>
    <property type="molecule type" value="Genomic_DNA"/>
</dbReference>
<dbReference type="PANTHER" id="PTHR37984">
    <property type="entry name" value="PROTEIN CBG26694"/>
    <property type="match status" value="1"/>
</dbReference>
<dbReference type="PROSITE" id="PS50994">
    <property type="entry name" value="INTEGRASE"/>
    <property type="match status" value="1"/>
</dbReference>
<proteinExistence type="predicted"/>
<dbReference type="CDD" id="cd00303">
    <property type="entry name" value="retropepsin_like"/>
    <property type="match status" value="1"/>
</dbReference>
<evidence type="ECO:0000313" key="4">
    <source>
        <dbReference type="Proteomes" id="UP001162162"/>
    </source>
</evidence>
<accession>A0AAV8YER4</accession>
<dbReference type="InterPro" id="IPR012337">
    <property type="entry name" value="RNaseH-like_sf"/>
</dbReference>
<feature type="domain" description="Integrase catalytic" evidence="2">
    <location>
        <begin position="352"/>
        <end position="443"/>
    </location>
</feature>
<dbReference type="GO" id="GO:0003676">
    <property type="term" value="F:nucleic acid binding"/>
    <property type="evidence" value="ECO:0007669"/>
    <property type="project" value="InterPro"/>
</dbReference>
<comment type="caution">
    <text evidence="3">The sequence shown here is derived from an EMBL/GenBank/DDBJ whole genome shotgun (WGS) entry which is preliminary data.</text>
</comment>
<dbReference type="PANTHER" id="PTHR37984:SF15">
    <property type="entry name" value="INTEGRASE CATALYTIC DOMAIN-CONTAINING PROTEIN"/>
    <property type="match status" value="1"/>
</dbReference>
<dbReference type="GO" id="GO:0015074">
    <property type="term" value="P:DNA integration"/>
    <property type="evidence" value="ECO:0007669"/>
    <property type="project" value="InterPro"/>
</dbReference>
<gene>
    <name evidence="3" type="ORF">NQ318_007505</name>
</gene>
<dbReference type="Pfam" id="PF00665">
    <property type="entry name" value="rve"/>
    <property type="match status" value="1"/>
</dbReference>
<dbReference type="InterPro" id="IPR036397">
    <property type="entry name" value="RNaseH_sf"/>
</dbReference>